<sequence length="484" mass="52178">MSGADTSYLGNSLDQPARKPRSVRKPKAKRFSIGKGVVKEETSGSELKLERSFAPAFVRKTSFKPVDLANFSPDHSFARSIETAPVKHNPLFDGAVSPPLTAHGDEASRADLDTNDVFAAAPAEDNPVHLIDMGDIVVPDDPISKQGVLELREKANFGRKKWALRTCTLQGCILVLSVPEQKAHPTTRVSIVLTQQTDDVEERIDLSTGCIAEAQSNGTELLLSTPSRQYTFRGNEADVKDWVLQLREGMKMKQRKVKMRVLQEVVIRKQPDQALGVSIAGGIDSPDPLKREIFIINVAPDGTAAAQNVLSKGDVLVEFGGHSLRNVSHAKAAELIRQASGDINVKVLRRVKSKKSQLLAPTTIETAGPVSSAPVPASEAPAQPVGPSEPAAESTNAEPDANIAVEPAAPAPEPVSEPEAPAPGPVPEPVAPAPESASETTEADAEQQRRERLKRMSEKRKQARRSQQADIEAALRLIDELPEE</sequence>
<dbReference type="EMBL" id="CH991544">
    <property type="protein sequence ID" value="EDQ92187.1"/>
    <property type="molecule type" value="Genomic_DNA"/>
</dbReference>
<gene>
    <name evidence="3" type="ORF">MONBRDRAFT_23079</name>
</gene>
<dbReference type="SMART" id="SM00228">
    <property type="entry name" value="PDZ"/>
    <property type="match status" value="1"/>
</dbReference>
<dbReference type="SUPFAM" id="SSF50156">
    <property type="entry name" value="PDZ domain-like"/>
    <property type="match status" value="1"/>
</dbReference>
<name>A9UR48_MONBE</name>
<feature type="compositionally biased region" description="Low complexity" evidence="1">
    <location>
        <begin position="367"/>
        <end position="385"/>
    </location>
</feature>
<proteinExistence type="predicted"/>
<protein>
    <recommendedName>
        <fullName evidence="2">PDZ domain-containing protein</fullName>
    </recommendedName>
</protein>
<feature type="compositionally biased region" description="Pro residues" evidence="1">
    <location>
        <begin position="409"/>
        <end position="432"/>
    </location>
</feature>
<feature type="region of interest" description="Disordered" evidence="1">
    <location>
        <begin position="1"/>
        <end position="31"/>
    </location>
</feature>
<dbReference type="PANTHER" id="PTHR19964">
    <property type="entry name" value="MULTIPLE PDZ DOMAIN PROTEIN"/>
    <property type="match status" value="1"/>
</dbReference>
<dbReference type="Gene3D" id="2.30.29.30">
    <property type="entry name" value="Pleckstrin-homology domain (PH domain)/Phosphotyrosine-binding domain (PTB)"/>
    <property type="match status" value="1"/>
</dbReference>
<evidence type="ECO:0000313" key="3">
    <source>
        <dbReference type="EMBL" id="EDQ92187.1"/>
    </source>
</evidence>
<organism evidence="3 4">
    <name type="scientific">Monosiga brevicollis</name>
    <name type="common">Choanoflagellate</name>
    <dbReference type="NCBI Taxonomy" id="81824"/>
    <lineage>
        <taxon>Eukaryota</taxon>
        <taxon>Choanoflagellata</taxon>
        <taxon>Craspedida</taxon>
        <taxon>Salpingoecidae</taxon>
        <taxon>Monosiga</taxon>
    </lineage>
</organism>
<dbReference type="InterPro" id="IPR001478">
    <property type="entry name" value="PDZ"/>
</dbReference>
<feature type="compositionally biased region" description="Basic residues" evidence="1">
    <location>
        <begin position="18"/>
        <end position="31"/>
    </location>
</feature>
<dbReference type="KEGG" id="mbr:MONBRDRAFT_23079"/>
<dbReference type="SUPFAM" id="SSF50729">
    <property type="entry name" value="PH domain-like"/>
    <property type="match status" value="1"/>
</dbReference>
<dbReference type="AlphaFoldDB" id="A9UR48"/>
<dbReference type="InParanoid" id="A9UR48"/>
<dbReference type="InterPro" id="IPR051342">
    <property type="entry name" value="PDZ_scaffold"/>
</dbReference>
<dbReference type="PROSITE" id="PS50106">
    <property type="entry name" value="PDZ"/>
    <property type="match status" value="1"/>
</dbReference>
<dbReference type="CDD" id="cd06679">
    <property type="entry name" value="PDZ3_LNX1_2-like"/>
    <property type="match status" value="1"/>
</dbReference>
<dbReference type="InterPro" id="IPR011993">
    <property type="entry name" value="PH-like_dom_sf"/>
</dbReference>
<accession>A9UR48</accession>
<evidence type="ECO:0000313" key="4">
    <source>
        <dbReference type="Proteomes" id="UP000001357"/>
    </source>
</evidence>
<feature type="region of interest" description="Disordered" evidence="1">
    <location>
        <begin position="360"/>
        <end position="470"/>
    </location>
</feature>
<keyword evidence="4" id="KW-1185">Reference proteome</keyword>
<dbReference type="FunFam" id="2.30.42.10:FF:000368">
    <property type="match status" value="1"/>
</dbReference>
<dbReference type="RefSeq" id="XP_001743473.1">
    <property type="nucleotide sequence ID" value="XM_001743421.1"/>
</dbReference>
<evidence type="ECO:0000259" key="2">
    <source>
        <dbReference type="PROSITE" id="PS50106"/>
    </source>
</evidence>
<dbReference type="Pfam" id="PF00595">
    <property type="entry name" value="PDZ"/>
    <property type="match status" value="1"/>
</dbReference>
<feature type="compositionally biased region" description="Polar residues" evidence="1">
    <location>
        <begin position="1"/>
        <end position="14"/>
    </location>
</feature>
<feature type="compositionally biased region" description="Basic and acidic residues" evidence="1">
    <location>
        <begin position="446"/>
        <end position="460"/>
    </location>
</feature>
<dbReference type="Proteomes" id="UP000001357">
    <property type="component" value="Unassembled WGS sequence"/>
</dbReference>
<dbReference type="STRING" id="81824.A9UR48"/>
<dbReference type="PANTHER" id="PTHR19964:SF92">
    <property type="entry name" value="PATJ HOMOLOG"/>
    <property type="match status" value="1"/>
</dbReference>
<evidence type="ECO:0000256" key="1">
    <source>
        <dbReference type="SAM" id="MobiDB-lite"/>
    </source>
</evidence>
<feature type="domain" description="PDZ" evidence="2">
    <location>
        <begin position="264"/>
        <end position="351"/>
    </location>
</feature>
<dbReference type="InterPro" id="IPR036034">
    <property type="entry name" value="PDZ_sf"/>
</dbReference>
<dbReference type="GeneID" id="5888523"/>
<reference evidence="3 4" key="1">
    <citation type="journal article" date="2008" name="Nature">
        <title>The genome of the choanoflagellate Monosiga brevicollis and the origin of metazoans.</title>
        <authorList>
            <consortium name="JGI Sequencing"/>
            <person name="King N."/>
            <person name="Westbrook M.J."/>
            <person name="Young S.L."/>
            <person name="Kuo A."/>
            <person name="Abedin M."/>
            <person name="Chapman J."/>
            <person name="Fairclough S."/>
            <person name="Hellsten U."/>
            <person name="Isogai Y."/>
            <person name="Letunic I."/>
            <person name="Marr M."/>
            <person name="Pincus D."/>
            <person name="Putnam N."/>
            <person name="Rokas A."/>
            <person name="Wright K.J."/>
            <person name="Zuzow R."/>
            <person name="Dirks W."/>
            <person name="Good M."/>
            <person name="Goodstein D."/>
            <person name="Lemons D."/>
            <person name="Li W."/>
            <person name="Lyons J.B."/>
            <person name="Morris A."/>
            <person name="Nichols S."/>
            <person name="Richter D.J."/>
            <person name="Salamov A."/>
            <person name="Bork P."/>
            <person name="Lim W.A."/>
            <person name="Manning G."/>
            <person name="Miller W.T."/>
            <person name="McGinnis W."/>
            <person name="Shapiro H."/>
            <person name="Tjian R."/>
            <person name="Grigoriev I.V."/>
            <person name="Rokhsar D."/>
        </authorList>
    </citation>
    <scope>NUCLEOTIDE SEQUENCE [LARGE SCALE GENOMIC DNA]</scope>
    <source>
        <strain evidence="4">MX1 / ATCC 50154</strain>
    </source>
</reference>
<dbReference type="Gene3D" id="2.30.42.10">
    <property type="match status" value="1"/>
</dbReference>